<dbReference type="Proteomes" id="UP000006465">
    <property type="component" value="Chromosome"/>
</dbReference>
<evidence type="ECO:0000313" key="8">
    <source>
        <dbReference type="EMBL" id="AFK15974.3"/>
    </source>
</evidence>
<dbReference type="Pfam" id="PF00196">
    <property type="entry name" value="GerE"/>
    <property type="match status" value="1"/>
</dbReference>
<dbReference type="InterPro" id="IPR011006">
    <property type="entry name" value="CheY-like_superfamily"/>
</dbReference>
<dbReference type="KEGG" id="coe:CP258_01735"/>
<dbReference type="SMART" id="SM00421">
    <property type="entry name" value="HTH_LUXR"/>
    <property type="match status" value="1"/>
</dbReference>
<sequence length="234" mass="25588">MINVGLVDDQQLVRAGFNMVLSSQDDIQIAWEATNGAEALERIEVEPVDVVLMDVQMPIMDGISATKELVTRGLMGPNDEPLRVIILTTFDSENYVMEAVENGASGFLLKDTAPEELIEAVRSVGEQSAVISPAATAKLFRRIRSGQTDKKPDGLKHINEDLIEPLTPRELEILELIAMGKSNAEIAAELFISLPTVKTHVGRVITKTGSRDRVHAVLFAFKRGVVTQDALLDN</sequence>
<feature type="domain" description="Response regulatory" evidence="7">
    <location>
        <begin position="3"/>
        <end position="125"/>
    </location>
</feature>
<keyword evidence="1 5" id="KW-0597">Phosphoprotein</keyword>
<dbReference type="PANTHER" id="PTHR43214:SF24">
    <property type="entry name" value="TRANSCRIPTIONAL REGULATORY PROTEIN NARL-RELATED"/>
    <property type="match status" value="1"/>
</dbReference>
<gene>
    <name evidence="8" type="ORF">CP258_01735</name>
</gene>
<keyword evidence="3" id="KW-0238">DNA-binding</keyword>
<dbReference type="SUPFAM" id="SSF46894">
    <property type="entry name" value="C-terminal effector domain of the bipartite response regulators"/>
    <property type="match status" value="1"/>
</dbReference>
<dbReference type="PANTHER" id="PTHR43214">
    <property type="entry name" value="TWO-COMPONENT RESPONSE REGULATOR"/>
    <property type="match status" value="1"/>
</dbReference>
<dbReference type="Gene3D" id="3.40.50.2300">
    <property type="match status" value="1"/>
</dbReference>
<evidence type="ECO:0000256" key="5">
    <source>
        <dbReference type="PROSITE-ProRule" id="PRU00169"/>
    </source>
</evidence>
<dbReference type="SMART" id="SM00448">
    <property type="entry name" value="REC"/>
    <property type="match status" value="1"/>
</dbReference>
<evidence type="ECO:0000256" key="3">
    <source>
        <dbReference type="ARBA" id="ARBA00023125"/>
    </source>
</evidence>
<evidence type="ECO:0000256" key="4">
    <source>
        <dbReference type="ARBA" id="ARBA00023163"/>
    </source>
</evidence>
<dbReference type="InterPro" id="IPR001789">
    <property type="entry name" value="Sig_transdc_resp-reg_receiver"/>
</dbReference>
<dbReference type="InterPro" id="IPR039420">
    <property type="entry name" value="WalR-like"/>
</dbReference>
<proteinExistence type="predicted"/>
<evidence type="ECO:0000259" key="7">
    <source>
        <dbReference type="PROSITE" id="PS50110"/>
    </source>
</evidence>
<protein>
    <submittedName>
        <fullName evidence="8">Response regulator</fullName>
    </submittedName>
</protein>
<keyword evidence="2" id="KW-0805">Transcription regulation</keyword>
<name>A0AAU8Q2G1_CORPS</name>
<dbReference type="InterPro" id="IPR016032">
    <property type="entry name" value="Sig_transdc_resp-reg_C-effctor"/>
</dbReference>
<dbReference type="Pfam" id="PF00072">
    <property type="entry name" value="Response_reg"/>
    <property type="match status" value="1"/>
</dbReference>
<dbReference type="SUPFAM" id="SSF52172">
    <property type="entry name" value="CheY-like"/>
    <property type="match status" value="1"/>
</dbReference>
<evidence type="ECO:0000256" key="2">
    <source>
        <dbReference type="ARBA" id="ARBA00023015"/>
    </source>
</evidence>
<dbReference type="GO" id="GO:0000160">
    <property type="term" value="P:phosphorelay signal transduction system"/>
    <property type="evidence" value="ECO:0007669"/>
    <property type="project" value="InterPro"/>
</dbReference>
<dbReference type="PROSITE" id="PS00622">
    <property type="entry name" value="HTH_LUXR_1"/>
    <property type="match status" value="1"/>
</dbReference>
<accession>A0AAU8Q2G1</accession>
<feature type="modified residue" description="4-aspartylphosphate" evidence="5">
    <location>
        <position position="54"/>
    </location>
</feature>
<dbReference type="GO" id="GO:0003677">
    <property type="term" value="F:DNA binding"/>
    <property type="evidence" value="ECO:0007669"/>
    <property type="project" value="UniProtKB-KW"/>
</dbReference>
<reference evidence="8 9" key="1">
    <citation type="journal article" date="2013" name="J. Biotechnol.">
        <title>Genome sequence of Corynebacterium pseudotuberculosis biovar equi strain 258 and prediction of antigenic targets to improve biotechnological vaccine production.</title>
        <authorList>
            <person name="Soares S.C."/>
            <person name="Trost E."/>
            <person name="Ramos R.T."/>
            <person name="Carneiro A.R."/>
            <person name="Santos A.R."/>
            <person name="Pinto A.C."/>
            <person name="Barbosa E."/>
            <person name="Aburjaile F."/>
            <person name="Ali A."/>
            <person name="Diniz C.A."/>
            <person name="Hassan S.S."/>
            <person name="Fiaux K."/>
            <person name="Guimaraes L.C."/>
            <person name="Bakhtiar S.M."/>
            <person name="Pereira U."/>
            <person name="Almeida S.S."/>
            <person name="Abreu V.A."/>
            <person name="Rocha F.S."/>
            <person name="Dorella F.A."/>
            <person name="Miyoshi A."/>
            <person name="Silva A."/>
            <person name="Azevedo V."/>
            <person name="Tauch A."/>
        </authorList>
    </citation>
    <scope>NUCLEOTIDE SEQUENCE [LARGE SCALE GENOMIC DNA]</scope>
    <source>
        <strain evidence="8 9">258</strain>
    </source>
</reference>
<keyword evidence="4" id="KW-0804">Transcription</keyword>
<dbReference type="PROSITE" id="PS50043">
    <property type="entry name" value="HTH_LUXR_2"/>
    <property type="match status" value="1"/>
</dbReference>
<dbReference type="InterPro" id="IPR058245">
    <property type="entry name" value="NreC/VraR/RcsB-like_REC"/>
</dbReference>
<dbReference type="RefSeq" id="WP_014732894.1">
    <property type="nucleotide sequence ID" value="NC_017945.3"/>
</dbReference>
<dbReference type="EMBL" id="CP003540">
    <property type="protein sequence ID" value="AFK15974.3"/>
    <property type="molecule type" value="Genomic_DNA"/>
</dbReference>
<evidence type="ECO:0000313" key="9">
    <source>
        <dbReference type="Proteomes" id="UP000006465"/>
    </source>
</evidence>
<dbReference type="InterPro" id="IPR000792">
    <property type="entry name" value="Tscrpt_reg_LuxR_C"/>
</dbReference>
<dbReference type="CDD" id="cd17535">
    <property type="entry name" value="REC_NarL-like"/>
    <property type="match status" value="1"/>
</dbReference>
<dbReference type="AlphaFoldDB" id="A0AAU8Q2G1"/>
<feature type="domain" description="HTH luxR-type" evidence="6">
    <location>
        <begin position="159"/>
        <end position="224"/>
    </location>
</feature>
<dbReference type="GO" id="GO:0006355">
    <property type="term" value="P:regulation of DNA-templated transcription"/>
    <property type="evidence" value="ECO:0007669"/>
    <property type="project" value="InterPro"/>
</dbReference>
<organism evidence="8 9">
    <name type="scientific">Corynebacterium pseudotuberculosis 258</name>
    <dbReference type="NCBI Taxonomy" id="1168865"/>
    <lineage>
        <taxon>Bacteria</taxon>
        <taxon>Bacillati</taxon>
        <taxon>Actinomycetota</taxon>
        <taxon>Actinomycetes</taxon>
        <taxon>Mycobacteriales</taxon>
        <taxon>Corynebacteriaceae</taxon>
        <taxon>Corynebacterium</taxon>
    </lineage>
</organism>
<evidence type="ECO:0000259" key="6">
    <source>
        <dbReference type="PROSITE" id="PS50043"/>
    </source>
</evidence>
<dbReference type="PROSITE" id="PS50110">
    <property type="entry name" value="RESPONSE_REGULATORY"/>
    <property type="match status" value="1"/>
</dbReference>
<dbReference type="PRINTS" id="PR00038">
    <property type="entry name" value="HTHLUXR"/>
</dbReference>
<evidence type="ECO:0000256" key="1">
    <source>
        <dbReference type="ARBA" id="ARBA00022553"/>
    </source>
</evidence>
<dbReference type="CDD" id="cd06170">
    <property type="entry name" value="LuxR_C_like"/>
    <property type="match status" value="1"/>
</dbReference>